<feature type="region of interest" description="Disordered" evidence="5">
    <location>
        <begin position="445"/>
        <end position="495"/>
    </location>
</feature>
<feature type="region of interest" description="Disordered" evidence="5">
    <location>
        <begin position="895"/>
        <end position="915"/>
    </location>
</feature>
<dbReference type="AlphaFoldDB" id="A0A4P9ZIF4"/>
<organism evidence="8 9">
    <name type="scientific">Metschnikowia bicuspidata</name>
    <dbReference type="NCBI Taxonomy" id="27322"/>
    <lineage>
        <taxon>Eukaryota</taxon>
        <taxon>Fungi</taxon>
        <taxon>Dikarya</taxon>
        <taxon>Ascomycota</taxon>
        <taxon>Saccharomycotina</taxon>
        <taxon>Pichiomycetes</taxon>
        <taxon>Metschnikowiaceae</taxon>
        <taxon>Metschnikowia</taxon>
    </lineage>
</organism>
<keyword evidence="1" id="KW-0479">Metal-binding</keyword>
<dbReference type="PANTHER" id="PTHR46462">
    <property type="entry name" value="UPSET, ISOFORM A"/>
    <property type="match status" value="1"/>
</dbReference>
<dbReference type="OrthoDB" id="20872at2759"/>
<protein>
    <recommendedName>
        <fullName evidence="10">Zinc finger PHD-type domain-containing protein</fullName>
    </recommendedName>
</protein>
<proteinExistence type="predicted"/>
<evidence type="ECO:0000313" key="9">
    <source>
        <dbReference type="Proteomes" id="UP000268321"/>
    </source>
</evidence>
<reference evidence="9" key="1">
    <citation type="journal article" date="2018" name="Nat. Microbiol.">
        <title>Leveraging single-cell genomics to expand the fungal tree of life.</title>
        <authorList>
            <person name="Ahrendt S.R."/>
            <person name="Quandt C.A."/>
            <person name="Ciobanu D."/>
            <person name="Clum A."/>
            <person name="Salamov A."/>
            <person name="Andreopoulos B."/>
            <person name="Cheng J.F."/>
            <person name="Woyke T."/>
            <person name="Pelin A."/>
            <person name="Henrissat B."/>
            <person name="Reynolds N.K."/>
            <person name="Benny G.L."/>
            <person name="Smith M.E."/>
            <person name="James T.Y."/>
            <person name="Grigoriev I.V."/>
        </authorList>
    </citation>
    <scope>NUCLEOTIDE SEQUENCE [LARGE SCALE GENOMIC DNA]</scope>
    <source>
        <strain evidence="9">Baker2002</strain>
    </source>
</reference>
<feature type="compositionally biased region" description="Low complexity" evidence="5">
    <location>
        <begin position="895"/>
        <end position="909"/>
    </location>
</feature>
<dbReference type="GO" id="GO:0008270">
    <property type="term" value="F:zinc ion binding"/>
    <property type="evidence" value="ECO:0007669"/>
    <property type="project" value="UniProtKB-KW"/>
</dbReference>
<evidence type="ECO:0000256" key="4">
    <source>
        <dbReference type="ARBA" id="ARBA00022853"/>
    </source>
</evidence>
<dbReference type="Gene3D" id="3.30.40.10">
    <property type="entry name" value="Zinc/RING finger domain, C3HC4 (zinc finger)"/>
    <property type="match status" value="1"/>
</dbReference>
<evidence type="ECO:0000256" key="3">
    <source>
        <dbReference type="ARBA" id="ARBA00022833"/>
    </source>
</evidence>
<evidence type="ECO:0008006" key="10">
    <source>
        <dbReference type="Google" id="ProtNLM"/>
    </source>
</evidence>
<feature type="compositionally biased region" description="Basic and acidic residues" evidence="5">
    <location>
        <begin position="478"/>
        <end position="492"/>
    </location>
</feature>
<evidence type="ECO:0000259" key="6">
    <source>
        <dbReference type="SMART" id="SM00249"/>
    </source>
</evidence>
<dbReference type="GO" id="GO:0070210">
    <property type="term" value="C:Rpd3L-Expanded complex"/>
    <property type="evidence" value="ECO:0007669"/>
    <property type="project" value="TreeGrafter"/>
</dbReference>
<evidence type="ECO:0000313" key="8">
    <source>
        <dbReference type="EMBL" id="RKP32793.1"/>
    </source>
</evidence>
<dbReference type="GO" id="GO:0006325">
    <property type="term" value="P:chromatin organization"/>
    <property type="evidence" value="ECO:0007669"/>
    <property type="project" value="UniProtKB-KW"/>
</dbReference>
<evidence type="ECO:0000259" key="7">
    <source>
        <dbReference type="SMART" id="SM00317"/>
    </source>
</evidence>
<dbReference type="Pfam" id="PF20826">
    <property type="entry name" value="PHD_5"/>
    <property type="match status" value="1"/>
</dbReference>
<dbReference type="SMART" id="SM00317">
    <property type="entry name" value="SET"/>
    <property type="match status" value="1"/>
</dbReference>
<feature type="domain" description="SET" evidence="7">
    <location>
        <begin position="621"/>
        <end position="766"/>
    </location>
</feature>
<evidence type="ECO:0000256" key="2">
    <source>
        <dbReference type="ARBA" id="ARBA00022771"/>
    </source>
</evidence>
<dbReference type="SUPFAM" id="SSF57903">
    <property type="entry name" value="FYVE/PHD zinc finger"/>
    <property type="match status" value="1"/>
</dbReference>
<dbReference type="SMART" id="SM00249">
    <property type="entry name" value="PHD"/>
    <property type="match status" value="1"/>
</dbReference>
<keyword evidence="9" id="KW-1185">Reference proteome</keyword>
<dbReference type="InterPro" id="IPR001965">
    <property type="entry name" value="Znf_PHD"/>
</dbReference>
<dbReference type="Pfam" id="PF00856">
    <property type="entry name" value="SET"/>
    <property type="match status" value="1"/>
</dbReference>
<gene>
    <name evidence="8" type="ORF">METBISCDRAFT_21060</name>
</gene>
<feature type="domain" description="Zinc finger PHD-type" evidence="6">
    <location>
        <begin position="379"/>
        <end position="425"/>
    </location>
</feature>
<dbReference type="InterPro" id="IPR001214">
    <property type="entry name" value="SET_dom"/>
</dbReference>
<dbReference type="InterPro" id="IPR011011">
    <property type="entry name" value="Znf_FYVE_PHD"/>
</dbReference>
<evidence type="ECO:0000256" key="5">
    <source>
        <dbReference type="SAM" id="MobiDB-lite"/>
    </source>
</evidence>
<feature type="region of interest" description="Disordered" evidence="5">
    <location>
        <begin position="298"/>
        <end position="357"/>
    </location>
</feature>
<dbReference type="InterPro" id="IPR019786">
    <property type="entry name" value="Zinc_finger_PHD-type_CS"/>
</dbReference>
<keyword evidence="4" id="KW-0156">Chromatin regulator</keyword>
<sequence>MSEKNEDQQLLADASTLLMFASAAARQISPAPELVPEAFLHVSADVKSFRTQRPVLLINPRSGGNSPHSAGSATSAILHLAGSTFIGLSLLSADAPPPPQPLLPSIHLDASAPPLQRLGLQQYHDQSASHGDPYRASHPLSLNVYASHSYDSKHNLMHHSAQLPYPYALQQSNMVPANYKMMQSGHHDALFRTRYRTLSPKANASPDHPAQKLNLSPRFSNAQIQGTFHSMHKRASSDGSHQYKGGSNASNTVLNVALARGINVETGKRNIDNAKAAAAALAAAAVIPLPLRSNLDARKSESLPSDSKDIKREDVATEPEIDDNKTDIEPEPETGDQVKAEPAAESGGIDQSKPLADTPSFTCPSLESYRVESDAGIIGCICEINEDDGFTIQCDICFRWQHCSCMGFRTSDEVPEDEYKCYFCDKNKWNNFDAAACRKETLQRLESESGNEPELPAPKRKSLSGSSGDSKKRRKSEKVKPQLERVTGEKRPSSALSSAALPINTSIMTFEINNKGNPLLEDGVSAETYQGLYYILLENDYKTKDVKRHLQELGQSITQSNTDAGFIDVMSSKQFDLIKLCHVILPNYQKYLQDKGERRREKSFNKYCVKVKLYSDNPKQKFVGISKEGLYITDSSASADTETSIQAGTPVLEYLGEVDYLELYMKNKVNHYSVWGTVKPKVLRVDLKQNSDTNLSLVVDSRYVGNESRFIRKSCVRTANCEIKPVYISDMNVFKFLIVTTRPIKLKGEDMDDELRLPWEWDDLHPIKRMWQPDVDGDFKEGMKFDDFDEDERNVLVSGVNTMLNFVECGCNTSPLNAQCSIFKVKKATSYLLRSTRKASSLCSASSNKSKEDLVLPSKRRLFFSWQERLVEREKTLLAQYFNAKECVESFPLNTASSDSASEATAETTDNGDEKIKELKIPPRKQILLLSKRAAFNGYEFVPEKELKFDITTDTTVTPDMEKPIVPLTQEALLKIKEQVSQVLKPITDTVKPGKRAGAESPIVKQEILVSPQFPKAAVPLEAKVVPRELSSSSSNVGVKEPTEQKPLVVKKLSFADYKKKMK</sequence>
<evidence type="ECO:0000256" key="1">
    <source>
        <dbReference type="ARBA" id="ARBA00022723"/>
    </source>
</evidence>
<dbReference type="EMBL" id="ML004429">
    <property type="protein sequence ID" value="RKP32793.1"/>
    <property type="molecule type" value="Genomic_DNA"/>
</dbReference>
<dbReference type="PROSITE" id="PS01359">
    <property type="entry name" value="ZF_PHD_1"/>
    <property type="match status" value="1"/>
</dbReference>
<dbReference type="InterPro" id="IPR013083">
    <property type="entry name" value="Znf_RING/FYVE/PHD"/>
</dbReference>
<keyword evidence="3" id="KW-0862">Zinc</keyword>
<dbReference type="GO" id="GO:0006355">
    <property type="term" value="P:regulation of DNA-templated transcription"/>
    <property type="evidence" value="ECO:0007669"/>
    <property type="project" value="TreeGrafter"/>
</dbReference>
<keyword evidence="2" id="KW-0863">Zinc-finger</keyword>
<dbReference type="PANTHER" id="PTHR46462:SF3">
    <property type="entry name" value="UPSET, ISOFORM A"/>
    <property type="match status" value="1"/>
</dbReference>
<dbReference type="InterPro" id="IPR046341">
    <property type="entry name" value="SET_dom_sf"/>
</dbReference>
<name>A0A4P9ZIF4_9ASCO</name>
<feature type="compositionally biased region" description="Basic and acidic residues" evidence="5">
    <location>
        <begin position="298"/>
        <end position="315"/>
    </location>
</feature>
<dbReference type="SUPFAM" id="SSF82199">
    <property type="entry name" value="SET domain"/>
    <property type="match status" value="1"/>
</dbReference>
<dbReference type="Gene3D" id="2.170.270.10">
    <property type="entry name" value="SET domain"/>
    <property type="match status" value="1"/>
</dbReference>
<dbReference type="GO" id="GO:0034967">
    <property type="term" value="C:Set3 complex"/>
    <property type="evidence" value="ECO:0007669"/>
    <property type="project" value="TreeGrafter"/>
</dbReference>
<accession>A0A4P9ZIF4</accession>
<dbReference type="Proteomes" id="UP000268321">
    <property type="component" value="Unassembled WGS sequence"/>
</dbReference>